<protein>
    <recommendedName>
        <fullName evidence="3">SMI1-KNR4 cell-wall</fullName>
    </recommendedName>
</protein>
<accession>A0A239LUX2</accession>
<keyword evidence="2" id="KW-1185">Reference proteome</keyword>
<dbReference type="AlphaFoldDB" id="A0A239LUX2"/>
<dbReference type="STRING" id="1215104.GCA_000730585_00385"/>
<evidence type="ECO:0008006" key="3">
    <source>
        <dbReference type="Google" id="ProtNLM"/>
    </source>
</evidence>
<dbReference type="EMBL" id="FZOL01000044">
    <property type="protein sequence ID" value="SNT34165.1"/>
    <property type="molecule type" value="Genomic_DNA"/>
</dbReference>
<evidence type="ECO:0000313" key="1">
    <source>
        <dbReference type="EMBL" id="SNT34165.1"/>
    </source>
</evidence>
<gene>
    <name evidence="1" type="ORF">SAMN05444352_1446</name>
</gene>
<dbReference type="Proteomes" id="UP000198407">
    <property type="component" value="Unassembled WGS sequence"/>
</dbReference>
<name>A0A239LUX2_9PSED</name>
<sequence>MSDNPVSDDRIERYVRLMTDYLPANQRPQGCAPALLERAAQQFRREFGSELPQACLRVLRVADGVDHNGLTLWPVNHRGLPFRQNLFEANRDLRDSFDEDLIYLAQLDEELYVYDTRSQEYQAIEMVGLPVWEQFASAEEMFLFLLERAWGEAI</sequence>
<reference evidence="2" key="1">
    <citation type="submission" date="2017-06" db="EMBL/GenBank/DDBJ databases">
        <authorList>
            <person name="Varghese N."/>
            <person name="Submissions S."/>
        </authorList>
    </citation>
    <scope>NUCLEOTIDE SEQUENCE [LARGE SCALE GENOMIC DNA]</scope>
    <source>
        <strain evidence="2">DSM 22348</strain>
    </source>
</reference>
<organism evidence="1 2">
    <name type="scientific">Pseudomonas japonica</name>
    <dbReference type="NCBI Taxonomy" id="256466"/>
    <lineage>
        <taxon>Bacteria</taxon>
        <taxon>Pseudomonadati</taxon>
        <taxon>Pseudomonadota</taxon>
        <taxon>Gammaproteobacteria</taxon>
        <taxon>Pseudomonadales</taxon>
        <taxon>Pseudomonadaceae</taxon>
        <taxon>Pseudomonas</taxon>
    </lineage>
</organism>
<proteinExistence type="predicted"/>
<evidence type="ECO:0000313" key="2">
    <source>
        <dbReference type="Proteomes" id="UP000198407"/>
    </source>
</evidence>
<dbReference type="RefSeq" id="WP_141137355.1">
    <property type="nucleotide sequence ID" value="NZ_FZOL01000044.1"/>
</dbReference>